<proteinExistence type="predicted"/>
<keyword evidence="1" id="KW-1133">Transmembrane helix</keyword>
<feature type="transmembrane region" description="Helical" evidence="1">
    <location>
        <begin position="47"/>
        <end position="67"/>
    </location>
</feature>
<dbReference type="Proteomes" id="UP000261208">
    <property type="component" value="Unassembled WGS sequence"/>
</dbReference>
<keyword evidence="1" id="KW-0812">Transmembrane</keyword>
<feature type="transmembrane region" description="Helical" evidence="1">
    <location>
        <begin position="182"/>
        <end position="201"/>
    </location>
</feature>
<gene>
    <name evidence="2" type="ORF">DXD10_13870</name>
</gene>
<comment type="caution">
    <text evidence="2">The sequence shown here is derived from an EMBL/GenBank/DDBJ whole genome shotgun (WGS) entry which is preliminary data.</text>
</comment>
<dbReference type="EMBL" id="QSQQ01000020">
    <property type="protein sequence ID" value="RGK45312.1"/>
    <property type="molecule type" value="Genomic_DNA"/>
</dbReference>
<evidence type="ECO:0000256" key="1">
    <source>
        <dbReference type="SAM" id="Phobius"/>
    </source>
</evidence>
<keyword evidence="1" id="KW-0472">Membrane</keyword>
<name>A0A3E4M7I6_9FIRM</name>
<dbReference type="RefSeq" id="WP_117650438.1">
    <property type="nucleotide sequence ID" value="NZ_QSQQ01000020.1"/>
</dbReference>
<organism evidence="2 3">
    <name type="scientific">Dorea formicigenerans</name>
    <dbReference type="NCBI Taxonomy" id="39486"/>
    <lineage>
        <taxon>Bacteria</taxon>
        <taxon>Bacillati</taxon>
        <taxon>Bacillota</taxon>
        <taxon>Clostridia</taxon>
        <taxon>Lachnospirales</taxon>
        <taxon>Lachnospiraceae</taxon>
        <taxon>Dorea</taxon>
    </lineage>
</organism>
<sequence>MEMTDIKDYRNSELKNYVIGNILLVLYFSGMFSKIFSEDVNSNLDIWSIVIESALISSIIYIYVFLLDSMIPGNIKQKIAYFHIGKLPGYTIFTKMKQSVRDDRFTQADVMQKYNQIYANMPTDRKEREKYENAQWYRLYRDCKNENKILIANRDFLLCRDITIITLMLLIIYMMLSCLKIMMFSKIIVEIMGVELIVSNISMRGKAKRLAYNVISEDIYK</sequence>
<feature type="transmembrane region" description="Helical" evidence="1">
    <location>
        <begin position="16"/>
        <end position="35"/>
    </location>
</feature>
<feature type="transmembrane region" description="Helical" evidence="1">
    <location>
        <begin position="157"/>
        <end position="176"/>
    </location>
</feature>
<evidence type="ECO:0000313" key="2">
    <source>
        <dbReference type="EMBL" id="RGK45312.1"/>
    </source>
</evidence>
<dbReference type="AlphaFoldDB" id="A0A3E4M7I6"/>
<evidence type="ECO:0000313" key="3">
    <source>
        <dbReference type="Proteomes" id="UP000261208"/>
    </source>
</evidence>
<reference evidence="2 3" key="1">
    <citation type="submission" date="2018-08" db="EMBL/GenBank/DDBJ databases">
        <title>A genome reference for cultivated species of the human gut microbiota.</title>
        <authorList>
            <person name="Zou Y."/>
            <person name="Xue W."/>
            <person name="Luo G."/>
        </authorList>
    </citation>
    <scope>NUCLEOTIDE SEQUENCE [LARGE SCALE GENOMIC DNA]</scope>
    <source>
        <strain evidence="2 3">TF11-11</strain>
    </source>
</reference>
<accession>A0A3E4M7I6</accession>
<protein>
    <submittedName>
        <fullName evidence="2">Uncharacterized protein</fullName>
    </submittedName>
</protein>